<feature type="compositionally biased region" description="Basic and acidic residues" evidence="1">
    <location>
        <begin position="398"/>
        <end position="413"/>
    </location>
</feature>
<comment type="caution">
    <text evidence="2">The sequence shown here is derived from an EMBL/GenBank/DDBJ whole genome shotgun (WGS) entry which is preliminary data.</text>
</comment>
<keyword evidence="3" id="KW-1185">Reference proteome</keyword>
<feature type="compositionally biased region" description="Polar residues" evidence="1">
    <location>
        <begin position="362"/>
        <end position="373"/>
    </location>
</feature>
<feature type="compositionally biased region" description="Basic and acidic residues" evidence="1">
    <location>
        <begin position="154"/>
        <end position="164"/>
    </location>
</feature>
<feature type="compositionally biased region" description="Polar residues" evidence="1">
    <location>
        <begin position="338"/>
        <end position="352"/>
    </location>
</feature>
<feature type="region of interest" description="Disordered" evidence="1">
    <location>
        <begin position="142"/>
        <end position="171"/>
    </location>
</feature>
<sequence length="919" mass="102796">MRLRKRNCSHIHLVPSNQHAILLLLCILTGRDFFIIAVTAAASPFASSRYRAKWSLPLIPWTSVDGSRLDPSTSSDGWWRWIRTILPGHSMFGIPRSSLFGTLRIRGGESNPDIDFSDFDDDVPAEDILDAIFDYEDTPKKQQKKVLKANATPAREEKLQDSIKQKAKATSMDETLLDLDSLLESASSERKLPRKQSKARNSSQQKKFASVSRGPTPKLERRSRVGPSSVPVSKRPNSSISLRGELDRMSKKTLPLKQRNKDQSKIIDKEEHPHLRQDPKKGSTRSNTSYSTGEELLANSDVSRKKREVNDEHITIQSHAQQKKHASPEPLATQQIRAAPTISTSGTPSKISSPAFVRRISPSPNSEANSPTASRHHAVWGPHAQHRKTKPGPPPTKATEDERRAHESQNRIREERKKLLSNLAIRMNDSHTSAVRALIRGSASHIPPELFGQTIMQEKSACNEKFYGSVTEVQSSSGRTAAADNTVLGEEIDAAAPSFRHIEDPTLLSYWGLTPHAKLYGGAQYHRVLRYYHHVFLTVPLPPITDDEVALLTNGITEVHDASDLMRAVALLVRQKMEIVMEDVLADMTRRLLYVLDRHWEMVEYSMALHRPMGGANGLGKSGDKLLNEAELLNRYGIEYNAAETGLKNVLSTGFHNFAREKAELAHRQSLEDIQSLLRYVTWDMGRARKRVSNNNNQGFVSQIEIVGREASSSGETTTIDTKNDKKQLNNGKSRQKKQKTLKPVKLSGTSERIMARGGAVGSGRKRSRRWNEKEKNRIQGLQKDDEGMNKYDEDEMGDLIGGVMNSGKLDDSDVENSPSSNQSMVISSKSSPLFSGDDEVLSVILATVSSTLAPKSEIQHGHTQAAIENLVHYVTDRMRMDISRMIRSKFNSFFLLAFYEDLGPYLSKEIHSYLSSID</sequence>
<name>A0ABD3NTB8_9STRA</name>
<organism evidence="2 3">
    <name type="scientific">Cyclotella atomus</name>
    <dbReference type="NCBI Taxonomy" id="382360"/>
    <lineage>
        <taxon>Eukaryota</taxon>
        <taxon>Sar</taxon>
        <taxon>Stramenopiles</taxon>
        <taxon>Ochrophyta</taxon>
        <taxon>Bacillariophyta</taxon>
        <taxon>Coscinodiscophyceae</taxon>
        <taxon>Thalassiosirophycidae</taxon>
        <taxon>Stephanodiscales</taxon>
        <taxon>Stephanodiscaceae</taxon>
        <taxon>Cyclotella</taxon>
    </lineage>
</organism>
<feature type="compositionally biased region" description="Basic residues" evidence="1">
    <location>
        <begin position="374"/>
        <end position="390"/>
    </location>
</feature>
<feature type="region of interest" description="Disordered" evidence="1">
    <location>
        <begin position="711"/>
        <end position="745"/>
    </location>
</feature>
<feature type="compositionally biased region" description="Polar residues" evidence="1">
    <location>
        <begin position="711"/>
        <end position="721"/>
    </location>
</feature>
<gene>
    <name evidence="2" type="ORF">ACHAWO_007858</name>
</gene>
<proteinExistence type="predicted"/>
<evidence type="ECO:0000313" key="2">
    <source>
        <dbReference type="EMBL" id="KAL3778892.1"/>
    </source>
</evidence>
<feature type="region of interest" description="Disordered" evidence="1">
    <location>
        <begin position="338"/>
        <end position="413"/>
    </location>
</feature>
<feature type="region of interest" description="Disordered" evidence="1">
    <location>
        <begin position="806"/>
        <end position="831"/>
    </location>
</feature>
<feature type="compositionally biased region" description="Polar residues" evidence="1">
    <location>
        <begin position="816"/>
        <end position="831"/>
    </location>
</feature>
<evidence type="ECO:0000256" key="1">
    <source>
        <dbReference type="SAM" id="MobiDB-lite"/>
    </source>
</evidence>
<dbReference type="Proteomes" id="UP001530400">
    <property type="component" value="Unassembled WGS sequence"/>
</dbReference>
<reference evidence="2 3" key="1">
    <citation type="submission" date="2024-10" db="EMBL/GenBank/DDBJ databases">
        <title>Updated reference genomes for cyclostephanoid diatoms.</title>
        <authorList>
            <person name="Roberts W.R."/>
            <person name="Alverson A.J."/>
        </authorList>
    </citation>
    <scope>NUCLEOTIDE SEQUENCE [LARGE SCALE GENOMIC DNA]</scope>
    <source>
        <strain evidence="2 3">AJA010-31</strain>
    </source>
</reference>
<dbReference type="EMBL" id="JALLPJ020000965">
    <property type="protein sequence ID" value="KAL3778892.1"/>
    <property type="molecule type" value="Genomic_DNA"/>
</dbReference>
<feature type="region of interest" description="Disordered" evidence="1">
    <location>
        <begin position="187"/>
        <end position="309"/>
    </location>
</feature>
<accession>A0ABD3NTB8</accession>
<protein>
    <submittedName>
        <fullName evidence="2">Uncharacterized protein</fullName>
    </submittedName>
</protein>
<feature type="compositionally biased region" description="Basic residues" evidence="1">
    <location>
        <begin position="734"/>
        <end position="743"/>
    </location>
</feature>
<feature type="compositionally biased region" description="Basic and acidic residues" evidence="1">
    <location>
        <begin position="259"/>
        <end position="281"/>
    </location>
</feature>
<feature type="region of interest" description="Disordered" evidence="1">
    <location>
        <begin position="757"/>
        <end position="792"/>
    </location>
</feature>
<evidence type="ECO:0000313" key="3">
    <source>
        <dbReference type="Proteomes" id="UP001530400"/>
    </source>
</evidence>
<feature type="compositionally biased region" description="Low complexity" evidence="1">
    <location>
        <begin position="225"/>
        <end position="236"/>
    </location>
</feature>
<feature type="compositionally biased region" description="Basic and acidic residues" evidence="1">
    <location>
        <begin position="770"/>
        <end position="792"/>
    </location>
</feature>
<dbReference type="AlphaFoldDB" id="A0ABD3NTB8"/>